<evidence type="ECO:0000313" key="1">
    <source>
        <dbReference type="EMBL" id="KGO90282.1"/>
    </source>
</evidence>
<organism evidence="1 2">
    <name type="scientific">Flavobacterium suncheonense GH29-5 = DSM 17707</name>
    <dbReference type="NCBI Taxonomy" id="1121899"/>
    <lineage>
        <taxon>Bacteria</taxon>
        <taxon>Pseudomonadati</taxon>
        <taxon>Bacteroidota</taxon>
        <taxon>Flavobacteriia</taxon>
        <taxon>Flavobacteriales</taxon>
        <taxon>Flavobacteriaceae</taxon>
        <taxon>Flavobacterium</taxon>
    </lineage>
</organism>
<name>A0A0A2MC88_9FLAO</name>
<dbReference type="eggNOG" id="ENOG5030YTE">
    <property type="taxonomic scope" value="Bacteria"/>
</dbReference>
<reference evidence="1 2" key="1">
    <citation type="submission" date="2013-09" db="EMBL/GenBank/DDBJ databases">
        <authorList>
            <person name="Zeng Z."/>
            <person name="Chen C."/>
        </authorList>
    </citation>
    <scope>NUCLEOTIDE SEQUENCE [LARGE SCALE GENOMIC DNA]</scope>
    <source>
        <strain evidence="1 2">GH29-5</strain>
    </source>
</reference>
<dbReference type="STRING" id="1121899.GCA_000430025_00239"/>
<comment type="caution">
    <text evidence="1">The sequence shown here is derived from an EMBL/GenBank/DDBJ whole genome shotgun (WGS) entry which is preliminary data.</text>
</comment>
<dbReference type="RefSeq" id="WP_026981267.1">
    <property type="nucleotide sequence ID" value="NZ_JRLW01000003.1"/>
</dbReference>
<keyword evidence="2" id="KW-1185">Reference proteome</keyword>
<evidence type="ECO:0000313" key="2">
    <source>
        <dbReference type="Proteomes" id="UP000030121"/>
    </source>
</evidence>
<proteinExistence type="predicted"/>
<sequence>MPKEDYLAKQISQLGFFLKKVLEKLMKQKSDSGLSSSVSEINLKLQEELGFDLNSVENLSETEMIAFLDSQPLLNPENLETLADILSVLDKADFTKKALLLYNHINVKTATFSFERNAKIERLKQKPG</sequence>
<dbReference type="Proteomes" id="UP000030121">
    <property type="component" value="Unassembled WGS sequence"/>
</dbReference>
<protein>
    <submittedName>
        <fullName evidence="1">Uncharacterized protein</fullName>
    </submittedName>
</protein>
<dbReference type="AlphaFoldDB" id="A0A0A2MC88"/>
<dbReference type="OrthoDB" id="1371200at2"/>
<gene>
    <name evidence="1" type="ORF">Q764_04320</name>
</gene>
<accession>A0A0A2MC88</accession>
<dbReference type="EMBL" id="JRLW01000003">
    <property type="protein sequence ID" value="KGO90282.1"/>
    <property type="molecule type" value="Genomic_DNA"/>
</dbReference>